<dbReference type="CDD" id="cd11713">
    <property type="entry name" value="GINS_A_psf3"/>
    <property type="match status" value="1"/>
</dbReference>
<dbReference type="GO" id="GO:1902975">
    <property type="term" value="P:mitotic DNA replication initiation"/>
    <property type="evidence" value="ECO:0007669"/>
    <property type="project" value="TreeGrafter"/>
</dbReference>
<dbReference type="AlphaFoldDB" id="A0A9N9E739"/>
<dbReference type="SUPFAM" id="SSF158573">
    <property type="entry name" value="GINS helical bundle-like"/>
    <property type="match status" value="1"/>
</dbReference>
<comment type="subunit">
    <text evidence="6">Component of the GINS complex.</text>
</comment>
<evidence type="ECO:0000256" key="6">
    <source>
        <dbReference type="RuleBase" id="RU367161"/>
    </source>
</evidence>
<evidence type="ECO:0000256" key="3">
    <source>
        <dbReference type="ARBA" id="ARBA00015140"/>
    </source>
</evidence>
<gene>
    <name evidence="8" type="ORF">AMORRO_LOCUS10624</name>
</gene>
<evidence type="ECO:0000256" key="1">
    <source>
        <dbReference type="ARBA" id="ARBA00004123"/>
    </source>
</evidence>
<comment type="subcellular location">
    <subcellularLocation>
        <location evidence="1 6">Nucleus</location>
    </subcellularLocation>
</comment>
<name>A0A9N9E739_9GLOM</name>
<evidence type="ECO:0000259" key="7">
    <source>
        <dbReference type="Pfam" id="PF05916"/>
    </source>
</evidence>
<dbReference type="PANTHER" id="PTHR22768">
    <property type="entry name" value="DNA REPLICATION COMPLEX GINS PROTEIN PSF3"/>
    <property type="match status" value="1"/>
</dbReference>
<protein>
    <recommendedName>
        <fullName evidence="3 6">DNA replication complex GINS protein PSF3</fullName>
    </recommendedName>
</protein>
<accession>A0A9N9E739</accession>
<evidence type="ECO:0000256" key="5">
    <source>
        <dbReference type="ARBA" id="ARBA00023242"/>
    </source>
</evidence>
<dbReference type="EMBL" id="CAJVPV010011969">
    <property type="protein sequence ID" value="CAG8666198.1"/>
    <property type="molecule type" value="Genomic_DNA"/>
</dbReference>
<dbReference type="PANTHER" id="PTHR22768:SF0">
    <property type="entry name" value="DNA REPLICATION COMPLEX GINS PROTEIN PSF3"/>
    <property type="match status" value="1"/>
</dbReference>
<dbReference type="InterPro" id="IPR010492">
    <property type="entry name" value="GINS_Psf3"/>
</dbReference>
<dbReference type="InterPro" id="IPR038437">
    <property type="entry name" value="GINS_Psf3_sf"/>
</dbReference>
<reference evidence="8" key="1">
    <citation type="submission" date="2021-06" db="EMBL/GenBank/DDBJ databases">
        <authorList>
            <person name="Kallberg Y."/>
            <person name="Tangrot J."/>
            <person name="Rosling A."/>
        </authorList>
    </citation>
    <scope>NUCLEOTIDE SEQUENCE</scope>
    <source>
        <strain evidence="8">CL551</strain>
    </source>
</reference>
<dbReference type="GO" id="GO:0000811">
    <property type="term" value="C:GINS complex"/>
    <property type="evidence" value="ECO:0007669"/>
    <property type="project" value="UniProtKB-UniRule"/>
</dbReference>
<keyword evidence="9" id="KW-1185">Reference proteome</keyword>
<evidence type="ECO:0000256" key="4">
    <source>
        <dbReference type="ARBA" id="ARBA00022705"/>
    </source>
</evidence>
<keyword evidence="5 6" id="KW-0539">Nucleus</keyword>
<proteinExistence type="inferred from homology"/>
<comment type="similarity">
    <text evidence="2 6">Belongs to the GINS3/PSF3 family.</text>
</comment>
<dbReference type="InterPro" id="IPR021151">
    <property type="entry name" value="GINS_A"/>
</dbReference>
<evidence type="ECO:0000256" key="2">
    <source>
        <dbReference type="ARBA" id="ARBA00006343"/>
    </source>
</evidence>
<organism evidence="8 9">
    <name type="scientific">Acaulospora morrowiae</name>
    <dbReference type="NCBI Taxonomy" id="94023"/>
    <lineage>
        <taxon>Eukaryota</taxon>
        <taxon>Fungi</taxon>
        <taxon>Fungi incertae sedis</taxon>
        <taxon>Mucoromycota</taxon>
        <taxon>Glomeromycotina</taxon>
        <taxon>Glomeromycetes</taxon>
        <taxon>Diversisporales</taxon>
        <taxon>Acaulosporaceae</taxon>
        <taxon>Acaulospora</taxon>
    </lineage>
</organism>
<dbReference type="Pfam" id="PF05916">
    <property type="entry name" value="Sld5"/>
    <property type="match status" value="1"/>
</dbReference>
<dbReference type="Proteomes" id="UP000789342">
    <property type="component" value="Unassembled WGS sequence"/>
</dbReference>
<comment type="function">
    <text evidence="6">The GINS complex plays an essential role in the initiation of DNA replication.</text>
</comment>
<dbReference type="InterPro" id="IPR036224">
    <property type="entry name" value="GINS_bundle-like_dom_sf"/>
</dbReference>
<feature type="domain" description="GINS subunit" evidence="7">
    <location>
        <begin position="79"/>
        <end position="162"/>
    </location>
</feature>
<evidence type="ECO:0000313" key="9">
    <source>
        <dbReference type="Proteomes" id="UP000789342"/>
    </source>
</evidence>
<evidence type="ECO:0000313" key="8">
    <source>
        <dbReference type="EMBL" id="CAG8666198.1"/>
    </source>
</evidence>
<keyword evidence="4 6" id="KW-0235">DNA replication</keyword>
<dbReference type="Gene3D" id="1.20.58.2050">
    <property type="match status" value="1"/>
</dbReference>
<comment type="caution">
    <text evidence="8">The sequence shown here is derived from an EMBL/GenBank/DDBJ whole genome shotgun (WGS) entry which is preliminary data.</text>
</comment>
<sequence>MSEQNIEQFLAKETNIHLKEGSCYPKTKNSRIRKHFREYSINRTYDPVDANEHKIEIPFYVAAALEKRKLAKMERPKFLEMEIINALKVNPLYVNLRRICPQFYTFAIKYLELHEDAELIEVLMKSKKIRSLEIYDRAKRFYEDHKDFIEKLDDGELKMFEKQRAVCEESYVDYTRDYLLKQTTPSLKWLNNFLDPEMTPRASLYVNLGYDPQNSHSLQKGLPMLTHITILVKVI</sequence>
<dbReference type="OrthoDB" id="10251744at2759"/>